<gene>
    <name evidence="6" type="ORF">GA0070609_3147</name>
</gene>
<dbReference type="GO" id="GO:0017000">
    <property type="term" value="P:antibiotic biosynthetic process"/>
    <property type="evidence" value="ECO:0007669"/>
    <property type="project" value="UniProtKB-KW"/>
</dbReference>
<protein>
    <submittedName>
        <fullName evidence="6">Taurine dioxygenase, alpha-ketoglutarate-dependent</fullName>
    </submittedName>
</protein>
<dbReference type="InterPro" id="IPR042098">
    <property type="entry name" value="TauD-like_sf"/>
</dbReference>
<keyword evidence="2" id="KW-0560">Oxidoreductase</keyword>
<evidence type="ECO:0000256" key="1">
    <source>
        <dbReference type="ARBA" id="ARBA00001954"/>
    </source>
</evidence>
<name>A0A1C5IE83_9ACTN</name>
<evidence type="ECO:0000313" key="6">
    <source>
        <dbReference type="EMBL" id="SCG56321.1"/>
    </source>
</evidence>
<dbReference type="EMBL" id="LT607750">
    <property type="protein sequence ID" value="SCG56321.1"/>
    <property type="molecule type" value="Genomic_DNA"/>
</dbReference>
<dbReference type="AlphaFoldDB" id="A0A1C5IE83"/>
<feature type="domain" description="TauD/TfdA-like" evidence="5">
    <location>
        <begin position="15"/>
        <end position="303"/>
    </location>
</feature>
<keyword evidence="7" id="KW-1185">Reference proteome</keyword>
<comment type="cofactor">
    <cofactor evidence="1">
        <name>Fe(2+)</name>
        <dbReference type="ChEBI" id="CHEBI:29033"/>
    </cofactor>
</comment>
<dbReference type="Proteomes" id="UP000198217">
    <property type="component" value="Chromosome I"/>
</dbReference>
<reference evidence="6 7" key="1">
    <citation type="submission" date="2016-06" db="EMBL/GenBank/DDBJ databases">
        <authorList>
            <person name="Kjaerup R.B."/>
            <person name="Dalgaard T.S."/>
            <person name="Juul-Madsen H.R."/>
        </authorList>
    </citation>
    <scope>NUCLEOTIDE SEQUENCE [LARGE SCALE GENOMIC DNA]</scope>
    <source>
        <strain evidence="6 7">DSM 43904</strain>
    </source>
</reference>
<evidence type="ECO:0000313" key="7">
    <source>
        <dbReference type="Proteomes" id="UP000198217"/>
    </source>
</evidence>
<evidence type="ECO:0000256" key="4">
    <source>
        <dbReference type="ARBA" id="ARBA00023194"/>
    </source>
</evidence>
<keyword evidence="4" id="KW-0045">Antibiotic biosynthesis</keyword>
<dbReference type="PANTHER" id="PTHR10696">
    <property type="entry name" value="GAMMA-BUTYROBETAINE HYDROXYLASE-RELATED"/>
    <property type="match status" value="1"/>
</dbReference>
<dbReference type="Gene3D" id="3.60.130.10">
    <property type="entry name" value="Clavaminate synthase-like"/>
    <property type="match status" value="1"/>
</dbReference>
<accession>A0A1C5IE83</accession>
<dbReference type="InterPro" id="IPR050411">
    <property type="entry name" value="AlphaKG_dependent_hydroxylases"/>
</dbReference>
<keyword evidence="6" id="KW-0223">Dioxygenase</keyword>
<dbReference type="InterPro" id="IPR003819">
    <property type="entry name" value="TauD/TfdA-like"/>
</dbReference>
<evidence type="ECO:0000259" key="5">
    <source>
        <dbReference type="Pfam" id="PF02668"/>
    </source>
</evidence>
<dbReference type="SUPFAM" id="SSF51197">
    <property type="entry name" value="Clavaminate synthase-like"/>
    <property type="match status" value="1"/>
</dbReference>
<dbReference type="PANTHER" id="PTHR10696:SF56">
    <property type="entry name" value="TAUD_TFDA-LIKE DOMAIN-CONTAINING PROTEIN"/>
    <property type="match status" value="1"/>
</dbReference>
<sequence>MSDTIATLPVVVENDGRELTELIDARRAELRATLVEHGGLLFRGFDVGGVDGFDRVVRALSGEPLVYTERSSPRHAIKGRVYTSTDYPPDEEIFLHNENSYQARWPLTLFFYCITPPQTQGATPLADVRRVYAEIDPAVREEFVRRRWMLVRNFHADFGTRWQDVFNTDDRAEVEAYAAANRIELEWRGKDGLRTRAVRDVVHHRPGSDTPRWFNHATFFHISTLPKDYQEGLLAMFGADELPSNTYYGDGGEIPADVMEHLRAAYRAASVRFDYQRDDVLVVDNMTAAHGREPFTGPRQIAVAMAEPHTPESNGAK</sequence>
<dbReference type="RefSeq" id="WP_088994476.1">
    <property type="nucleotide sequence ID" value="NZ_LT607750.1"/>
</dbReference>
<dbReference type="Pfam" id="PF02668">
    <property type="entry name" value="TauD"/>
    <property type="match status" value="1"/>
</dbReference>
<dbReference type="GO" id="GO:0051213">
    <property type="term" value="F:dioxygenase activity"/>
    <property type="evidence" value="ECO:0007669"/>
    <property type="project" value="UniProtKB-KW"/>
</dbReference>
<evidence type="ECO:0000256" key="3">
    <source>
        <dbReference type="ARBA" id="ARBA00023004"/>
    </source>
</evidence>
<organism evidence="6 7">
    <name type="scientific">Micromonospora echinaurantiaca</name>
    <dbReference type="NCBI Taxonomy" id="47857"/>
    <lineage>
        <taxon>Bacteria</taxon>
        <taxon>Bacillati</taxon>
        <taxon>Actinomycetota</taxon>
        <taxon>Actinomycetes</taxon>
        <taxon>Micromonosporales</taxon>
        <taxon>Micromonosporaceae</taxon>
        <taxon>Micromonospora</taxon>
    </lineage>
</organism>
<evidence type="ECO:0000256" key="2">
    <source>
        <dbReference type="ARBA" id="ARBA00023002"/>
    </source>
</evidence>
<keyword evidence="3" id="KW-0408">Iron</keyword>
<proteinExistence type="predicted"/>